<proteinExistence type="predicted"/>
<name>A0A507DTL2_9FUNG</name>
<evidence type="ECO:0000256" key="1">
    <source>
        <dbReference type="SAM" id="MobiDB-lite"/>
    </source>
</evidence>
<evidence type="ECO:0000259" key="2">
    <source>
        <dbReference type="PROSITE" id="PS50056"/>
    </source>
</evidence>
<reference evidence="3 4" key="1">
    <citation type="journal article" date="2019" name="Sci. Rep.">
        <title>Comparative genomics of chytrid fungi reveal insights into the obligate biotrophic and pathogenic lifestyle of Synchytrium endobioticum.</title>
        <authorList>
            <person name="van de Vossenberg B.T.L.H."/>
            <person name="Warris S."/>
            <person name="Nguyen H.D.T."/>
            <person name="van Gent-Pelzer M.P.E."/>
            <person name="Joly D.L."/>
            <person name="van de Geest H.C."/>
            <person name="Bonants P.J.M."/>
            <person name="Smith D.S."/>
            <person name="Levesque C.A."/>
            <person name="van der Lee T.A.J."/>
        </authorList>
    </citation>
    <scope>NUCLEOTIDE SEQUENCE [LARGE SCALE GENOMIC DNA]</scope>
    <source>
        <strain evidence="3 4">CBS 809.83</strain>
    </source>
</reference>
<protein>
    <recommendedName>
        <fullName evidence="2">Tyrosine specific protein phosphatases domain-containing protein</fullName>
    </recommendedName>
</protein>
<dbReference type="Pfam" id="PF13350">
    <property type="entry name" value="Y_phosphatase3"/>
    <property type="match status" value="2"/>
</dbReference>
<dbReference type="AlphaFoldDB" id="A0A507DTL2"/>
<organism evidence="3 4">
    <name type="scientific">Powellomyces hirtus</name>
    <dbReference type="NCBI Taxonomy" id="109895"/>
    <lineage>
        <taxon>Eukaryota</taxon>
        <taxon>Fungi</taxon>
        <taxon>Fungi incertae sedis</taxon>
        <taxon>Chytridiomycota</taxon>
        <taxon>Chytridiomycota incertae sedis</taxon>
        <taxon>Chytridiomycetes</taxon>
        <taxon>Spizellomycetales</taxon>
        <taxon>Powellomycetaceae</taxon>
        <taxon>Powellomyces</taxon>
    </lineage>
</organism>
<sequence>MTTPAPPPPSPLPATPTTNPLLNRNAFGAVQPQPLRRPSSSRPEQQQQQASEGSGLTKVANFRDVGRNYNADVMESPSSESEKQPVLKVGNLFRSARLDDSTPQDVETLKNRYGIRTVIDLRSDLERKECQHVSSTFLFPVIEQEMESELSPLKTDDDINPKPPIESSYSDTDESDADYFGPRNPPVDAASIGSITPGGGRRHRYSIEFAGHNFRRHGVWKPLGVWQKCKVVALIASGNKPRAVQMIGEEAIAPKGLIGLYHNFADYCGGEIVQALKLMAVSENFPVLVHCTQGKDRTGMVIAMALHCAGVSVEHIVTDFHRSQAGLDSQRDVMVQEMAKTGLDPSFSDAPANVLSDTIKYIIDKHGSVDNYLSKHGFDKEWQDRLRDNLVEKRPVTRSK</sequence>
<feature type="region of interest" description="Disordered" evidence="1">
    <location>
        <begin position="1"/>
        <end position="63"/>
    </location>
</feature>
<dbReference type="Proteomes" id="UP000318582">
    <property type="component" value="Unassembled WGS sequence"/>
</dbReference>
<dbReference type="EMBL" id="QEAQ01000138">
    <property type="protein sequence ID" value="TPX54801.1"/>
    <property type="molecule type" value="Genomic_DNA"/>
</dbReference>
<dbReference type="PANTHER" id="PTHR31126:SF1">
    <property type="entry name" value="TYROSINE SPECIFIC PROTEIN PHOSPHATASES DOMAIN-CONTAINING PROTEIN"/>
    <property type="match status" value="1"/>
</dbReference>
<dbReference type="InterPro" id="IPR026893">
    <property type="entry name" value="Tyr/Ser_Pase_IphP-type"/>
</dbReference>
<dbReference type="GO" id="GO:0004721">
    <property type="term" value="F:phosphoprotein phosphatase activity"/>
    <property type="evidence" value="ECO:0007669"/>
    <property type="project" value="InterPro"/>
</dbReference>
<feature type="compositionally biased region" description="Low complexity" evidence="1">
    <location>
        <begin position="15"/>
        <end position="49"/>
    </location>
</feature>
<feature type="compositionally biased region" description="Pro residues" evidence="1">
    <location>
        <begin position="1"/>
        <end position="14"/>
    </location>
</feature>
<gene>
    <name evidence="3" type="ORF">PhCBS80983_g05747</name>
</gene>
<accession>A0A507DTL2</accession>
<dbReference type="STRING" id="109895.A0A507DTL2"/>
<dbReference type="PANTHER" id="PTHR31126">
    <property type="entry name" value="TYROSINE-PROTEIN PHOSPHATASE"/>
    <property type="match status" value="1"/>
</dbReference>
<dbReference type="InterPro" id="IPR016130">
    <property type="entry name" value="Tyr_Pase_AS"/>
</dbReference>
<dbReference type="PROSITE" id="PS50056">
    <property type="entry name" value="TYR_PHOSPHATASE_2"/>
    <property type="match status" value="1"/>
</dbReference>
<keyword evidence="4" id="KW-1185">Reference proteome</keyword>
<dbReference type="InterPro" id="IPR000387">
    <property type="entry name" value="Tyr_Pase_dom"/>
</dbReference>
<feature type="region of interest" description="Disordered" evidence="1">
    <location>
        <begin position="149"/>
        <end position="176"/>
    </location>
</feature>
<dbReference type="PROSITE" id="PS00383">
    <property type="entry name" value="TYR_PHOSPHATASE_1"/>
    <property type="match status" value="1"/>
</dbReference>
<dbReference type="Gene3D" id="3.90.190.10">
    <property type="entry name" value="Protein tyrosine phosphatase superfamily"/>
    <property type="match status" value="1"/>
</dbReference>
<evidence type="ECO:0000313" key="4">
    <source>
        <dbReference type="Proteomes" id="UP000318582"/>
    </source>
</evidence>
<evidence type="ECO:0000313" key="3">
    <source>
        <dbReference type="EMBL" id="TPX54801.1"/>
    </source>
</evidence>
<comment type="caution">
    <text evidence="3">The sequence shown here is derived from an EMBL/GenBank/DDBJ whole genome shotgun (WGS) entry which is preliminary data.</text>
</comment>
<dbReference type="SUPFAM" id="SSF52799">
    <property type="entry name" value="(Phosphotyrosine protein) phosphatases II"/>
    <property type="match status" value="1"/>
</dbReference>
<feature type="domain" description="Tyrosine specific protein phosphatases" evidence="2">
    <location>
        <begin position="270"/>
        <end position="342"/>
    </location>
</feature>
<dbReference type="InterPro" id="IPR029021">
    <property type="entry name" value="Prot-tyrosine_phosphatase-like"/>
</dbReference>